<evidence type="ECO:0008006" key="3">
    <source>
        <dbReference type="Google" id="ProtNLM"/>
    </source>
</evidence>
<gene>
    <name evidence="1" type="ORF">ACFSQZ_11335</name>
</gene>
<dbReference type="InterPro" id="IPR008979">
    <property type="entry name" value="Galactose-bd-like_sf"/>
</dbReference>
<evidence type="ECO:0000313" key="2">
    <source>
        <dbReference type="Proteomes" id="UP001597297"/>
    </source>
</evidence>
<dbReference type="RefSeq" id="WP_377093146.1">
    <property type="nucleotide sequence ID" value="NZ_JBHSJM010000001.1"/>
</dbReference>
<dbReference type="EMBL" id="JBHUJC010000037">
    <property type="protein sequence ID" value="MFD2277065.1"/>
    <property type="molecule type" value="Genomic_DNA"/>
</dbReference>
<reference evidence="2" key="1">
    <citation type="journal article" date="2019" name="Int. J. Syst. Evol. Microbiol.">
        <title>The Global Catalogue of Microorganisms (GCM) 10K type strain sequencing project: providing services to taxonomists for standard genome sequencing and annotation.</title>
        <authorList>
            <consortium name="The Broad Institute Genomics Platform"/>
            <consortium name="The Broad Institute Genome Sequencing Center for Infectious Disease"/>
            <person name="Wu L."/>
            <person name="Ma J."/>
        </authorList>
    </citation>
    <scope>NUCLEOTIDE SEQUENCE [LARGE SCALE GENOMIC DNA]</scope>
    <source>
        <strain evidence="2">JCM 16545</strain>
    </source>
</reference>
<evidence type="ECO:0000313" key="1">
    <source>
        <dbReference type="EMBL" id="MFD2277065.1"/>
    </source>
</evidence>
<accession>A0ABW5E5Z7</accession>
<sequence length="508" mass="55626">MRNYLFFSALPLVCSNIAYADWRDDISWEELQEWATLNSVTLPTSTALTVGISEAQTRKETYPGSGVYDYGYAPDPSYSQFSDESITDVSNIPMDIYSSHANGTASYFFGNTTSFMPSIGHANVYEAGNFAFSKLFSTPTSGWSESVMSHAWIGSSGSVNNTRFISAMLDQTTIDSSVLHIVGIKNGAQSLQSELLCHNYNNLSVGRSDGNHSYGSIPSGYEGADRQKPELVSPLGTTSASTAAIASMAIFLREHANTHSSLNAKLPVVLKSCILAGTNKEKLTDWENSSSEPIDDTFGAGEADILSSLRILNESESSTGAVGLRGWDYASILNQAQEYTITIPSYASSAKICANLSWNRNASYGNYSTLTDYSLTLKDSSDNVIFNSDSPVNNLEHVWQTGLQPGTYTLVVNKSNDTNLSTFYALAWRTEVETNNAHSTLTKTETLNQISFSNLAPEHSYILERNIDQTTWQEVSTLTSTVTGTLDYNDPNTSLGDQVFYRLRYFTP</sequence>
<protein>
    <recommendedName>
        <fullName evidence="3">Peptidase S8/S53 domain-containing protein</fullName>
    </recommendedName>
</protein>
<proteinExistence type="predicted"/>
<dbReference type="SUPFAM" id="SSF49785">
    <property type="entry name" value="Galactose-binding domain-like"/>
    <property type="match status" value="1"/>
</dbReference>
<dbReference type="Proteomes" id="UP001597297">
    <property type="component" value="Unassembled WGS sequence"/>
</dbReference>
<organism evidence="1 2">
    <name type="scientific">Rubritalea spongiae</name>
    <dbReference type="NCBI Taxonomy" id="430797"/>
    <lineage>
        <taxon>Bacteria</taxon>
        <taxon>Pseudomonadati</taxon>
        <taxon>Verrucomicrobiota</taxon>
        <taxon>Verrucomicrobiia</taxon>
        <taxon>Verrucomicrobiales</taxon>
        <taxon>Rubritaleaceae</taxon>
        <taxon>Rubritalea</taxon>
    </lineage>
</organism>
<dbReference type="Gene3D" id="2.60.120.380">
    <property type="match status" value="1"/>
</dbReference>
<keyword evidence="2" id="KW-1185">Reference proteome</keyword>
<name>A0ABW5E5Z7_9BACT</name>
<comment type="caution">
    <text evidence="1">The sequence shown here is derived from an EMBL/GenBank/DDBJ whole genome shotgun (WGS) entry which is preliminary data.</text>
</comment>